<proteinExistence type="predicted"/>
<dbReference type="AlphaFoldDB" id="A0A6B8VB27"/>
<organism evidence="1 2">
    <name type="scientific">Corynebacterium kalinowskii</name>
    <dbReference type="NCBI Taxonomy" id="2675216"/>
    <lineage>
        <taxon>Bacteria</taxon>
        <taxon>Bacillati</taxon>
        <taxon>Actinomycetota</taxon>
        <taxon>Actinomycetes</taxon>
        <taxon>Mycobacteriales</taxon>
        <taxon>Corynebacteriaceae</taxon>
        <taxon>Corynebacterium</taxon>
    </lineage>
</organism>
<gene>
    <name evidence="1" type="ORF">CKALI_07400</name>
</gene>
<sequence>MNYDEAERKKILMFPTIATLSAVAESIGLNFVEGADRLLVPWDLHRQLFTFTAHPDPAIVSIAQVRCDISMAKLHDVTEFIESWNSERINPTASFRVTDEGDVSVSFVSHFPIGAGASWEQLSDFMYRSCDVTDMAVTELASTLGSHLIALNDYARTYEDDKALRQTLFRPYDIDGDPTRDLDESTALNLFLDSSEEPALFDDPLTPVTIDGIAEAWREKGIEKMEKHEDFIVTGINNILMAVFIDNGPSLLMRGHWDCDLPESDWLRAFLVANDWNNAPAATRALWVEEEEHLQLRVEYAIPITHGFSADQLSEVIGSATQSILRAIDALSLEITGSSPVRWPDQ</sequence>
<name>A0A6B8VB27_9CORY</name>
<dbReference type="InterPro" id="IPR019660">
    <property type="entry name" value="Put_sensory_transdc_reg_YbjN"/>
</dbReference>
<keyword evidence="2" id="KW-1185">Reference proteome</keyword>
<accession>A0A6B8VB27</accession>
<evidence type="ECO:0000313" key="1">
    <source>
        <dbReference type="EMBL" id="QGU02342.1"/>
    </source>
</evidence>
<evidence type="ECO:0008006" key="3">
    <source>
        <dbReference type="Google" id="ProtNLM"/>
    </source>
</evidence>
<evidence type="ECO:0000313" key="2">
    <source>
        <dbReference type="Proteomes" id="UP000427071"/>
    </source>
</evidence>
<dbReference type="EMBL" id="CP046452">
    <property type="protein sequence ID" value="QGU02342.1"/>
    <property type="molecule type" value="Genomic_DNA"/>
</dbReference>
<dbReference type="KEGG" id="ckw:CKALI_07400"/>
<dbReference type="RefSeq" id="WP_156192672.1">
    <property type="nucleotide sequence ID" value="NZ_CP046452.1"/>
</dbReference>
<protein>
    <recommendedName>
        <fullName evidence="3">YbjN domain-containing protein</fullName>
    </recommendedName>
</protein>
<dbReference type="Proteomes" id="UP000427071">
    <property type="component" value="Chromosome"/>
</dbReference>
<reference evidence="2" key="1">
    <citation type="submission" date="2019-11" db="EMBL/GenBank/DDBJ databases">
        <title>Complete genome sequence of Corynebacterium kalinowskii 1959, a novel Corynebacterium species isolated from soil of a small paddock in Vilsendorf, Germany.</title>
        <authorList>
            <person name="Schaffert L."/>
            <person name="Ruwe M."/>
            <person name="Milse J."/>
            <person name="Hanuschka K."/>
            <person name="Ortseifen V."/>
            <person name="Droste J."/>
            <person name="Brandt D."/>
            <person name="Schlueter L."/>
            <person name="Kutter Y."/>
            <person name="Vinke S."/>
            <person name="Viehoefer P."/>
            <person name="Jacob L."/>
            <person name="Luebke N.-C."/>
            <person name="Schulte-Berndt E."/>
            <person name="Hain C."/>
            <person name="Linder M."/>
            <person name="Schmidt P."/>
            <person name="Wollenschlaeger L."/>
            <person name="Luttermann T."/>
            <person name="Thieme E."/>
            <person name="Hassa J."/>
            <person name="Haak M."/>
            <person name="Wittchen M."/>
            <person name="Mentz A."/>
            <person name="Persicke M."/>
            <person name="Busche T."/>
            <person name="Ruckert C."/>
        </authorList>
    </citation>
    <scope>NUCLEOTIDE SEQUENCE [LARGE SCALE GENOMIC DNA]</scope>
    <source>
        <strain evidence="2">1959</strain>
    </source>
</reference>
<dbReference type="Pfam" id="PF10722">
    <property type="entry name" value="YbjN"/>
    <property type="match status" value="2"/>
</dbReference>